<dbReference type="InterPro" id="IPR056174">
    <property type="entry name" value="SpoVR_N"/>
</dbReference>
<feature type="domain" description="SpoVR protein-like N-terminal" evidence="2">
    <location>
        <begin position="1"/>
        <end position="63"/>
    </location>
</feature>
<evidence type="ECO:0000313" key="5">
    <source>
        <dbReference type="Proteomes" id="UP001595974"/>
    </source>
</evidence>
<dbReference type="PANTHER" id="PTHR30029">
    <property type="entry name" value="STAGE V SPORULATION PROTEIN R"/>
    <property type="match status" value="1"/>
</dbReference>
<gene>
    <name evidence="4" type="ORF">ACFPTN_05225</name>
</gene>
<dbReference type="Pfam" id="PF04293">
    <property type="entry name" value="SpoVR"/>
    <property type="match status" value="1"/>
</dbReference>
<protein>
    <submittedName>
        <fullName evidence="4">SpoVR family protein</fullName>
    </submittedName>
</protein>
<evidence type="ECO:0000313" key="4">
    <source>
        <dbReference type="EMBL" id="MFC5768766.1"/>
    </source>
</evidence>
<keyword evidence="5" id="KW-1185">Reference proteome</keyword>
<name>A0ABW1APJ3_9RHOO</name>
<dbReference type="EMBL" id="JBHSOG010000014">
    <property type="protein sequence ID" value="MFC5768766.1"/>
    <property type="molecule type" value="Genomic_DNA"/>
</dbReference>
<dbReference type="InterPro" id="IPR057008">
    <property type="entry name" value="SpoVR-like_C"/>
</dbReference>
<sequence length="160" mass="18599">AMRNFKDESFIAQYLSPRVMREFRFFAVLDDDREDKLKVSAIHDDPGFQRVRQILSEQYNLGNREPNIQVWNVDLRGDRSLTLRHQQHQRRPLGDTTEEVMKHIARLWGFTVRLEAVDEAGECRLIHETRAERRAPGTDGRTRSGPFLNGTLRPANGTGR</sequence>
<feature type="compositionally biased region" description="Basic and acidic residues" evidence="1">
    <location>
        <begin position="131"/>
        <end position="142"/>
    </location>
</feature>
<comment type="caution">
    <text evidence="4">The sequence shown here is derived from an EMBL/GenBank/DDBJ whole genome shotgun (WGS) entry which is preliminary data.</text>
</comment>
<evidence type="ECO:0000256" key="1">
    <source>
        <dbReference type="SAM" id="MobiDB-lite"/>
    </source>
</evidence>
<evidence type="ECO:0000259" key="2">
    <source>
        <dbReference type="Pfam" id="PF04293"/>
    </source>
</evidence>
<dbReference type="Pfam" id="PF24755">
    <property type="entry name" value="SpoVR_C"/>
    <property type="match status" value="1"/>
</dbReference>
<accession>A0ABW1APJ3</accession>
<dbReference type="Proteomes" id="UP001595974">
    <property type="component" value="Unassembled WGS sequence"/>
</dbReference>
<dbReference type="InterPro" id="IPR007390">
    <property type="entry name" value="Spore_V_R"/>
</dbReference>
<proteinExistence type="predicted"/>
<dbReference type="PANTHER" id="PTHR30029:SF2">
    <property type="entry name" value="STAGE V SPORULATION PROTEIN R"/>
    <property type="match status" value="1"/>
</dbReference>
<organism evidence="4 5">
    <name type="scientific">Thauera sinica</name>
    <dbReference type="NCBI Taxonomy" id="2665146"/>
    <lineage>
        <taxon>Bacteria</taxon>
        <taxon>Pseudomonadati</taxon>
        <taxon>Pseudomonadota</taxon>
        <taxon>Betaproteobacteria</taxon>
        <taxon>Rhodocyclales</taxon>
        <taxon>Zoogloeaceae</taxon>
        <taxon>Thauera</taxon>
    </lineage>
</organism>
<feature type="region of interest" description="Disordered" evidence="1">
    <location>
        <begin position="131"/>
        <end position="160"/>
    </location>
</feature>
<dbReference type="RefSeq" id="WP_385961075.1">
    <property type="nucleotide sequence ID" value="NZ_JBHSOG010000014.1"/>
</dbReference>
<feature type="non-terminal residue" evidence="4">
    <location>
        <position position="1"/>
    </location>
</feature>
<feature type="domain" description="SpoVR-like C-terminal" evidence="3">
    <location>
        <begin position="66"/>
        <end position="119"/>
    </location>
</feature>
<evidence type="ECO:0000259" key="3">
    <source>
        <dbReference type="Pfam" id="PF24755"/>
    </source>
</evidence>
<reference evidence="5" key="1">
    <citation type="journal article" date="2019" name="Int. J. Syst. Evol. Microbiol.">
        <title>The Global Catalogue of Microorganisms (GCM) 10K type strain sequencing project: providing services to taxonomists for standard genome sequencing and annotation.</title>
        <authorList>
            <consortium name="The Broad Institute Genomics Platform"/>
            <consortium name="The Broad Institute Genome Sequencing Center for Infectious Disease"/>
            <person name="Wu L."/>
            <person name="Ma J."/>
        </authorList>
    </citation>
    <scope>NUCLEOTIDE SEQUENCE [LARGE SCALE GENOMIC DNA]</scope>
    <source>
        <strain evidence="5">SHR3</strain>
    </source>
</reference>